<dbReference type="AlphaFoldDB" id="A0A6J5UW85"/>
<organism evidence="1 2">
    <name type="scientific">Prunus armeniaca</name>
    <name type="common">Apricot</name>
    <name type="synonym">Armeniaca vulgaris</name>
    <dbReference type="NCBI Taxonomy" id="36596"/>
    <lineage>
        <taxon>Eukaryota</taxon>
        <taxon>Viridiplantae</taxon>
        <taxon>Streptophyta</taxon>
        <taxon>Embryophyta</taxon>
        <taxon>Tracheophyta</taxon>
        <taxon>Spermatophyta</taxon>
        <taxon>Magnoliopsida</taxon>
        <taxon>eudicotyledons</taxon>
        <taxon>Gunneridae</taxon>
        <taxon>Pentapetalae</taxon>
        <taxon>rosids</taxon>
        <taxon>fabids</taxon>
        <taxon>Rosales</taxon>
        <taxon>Rosaceae</taxon>
        <taxon>Amygdaloideae</taxon>
        <taxon>Amygdaleae</taxon>
        <taxon>Prunus</taxon>
    </lineage>
</organism>
<accession>A0A6J5UW85</accession>
<evidence type="ECO:0000313" key="2">
    <source>
        <dbReference type="Proteomes" id="UP000507222"/>
    </source>
</evidence>
<dbReference type="Proteomes" id="UP000507222">
    <property type="component" value="Unassembled WGS sequence"/>
</dbReference>
<name>A0A6J5UW85_PRUAR</name>
<dbReference type="EMBL" id="CAEKDK010000005">
    <property type="protein sequence ID" value="CAB4279877.1"/>
    <property type="molecule type" value="Genomic_DNA"/>
</dbReference>
<protein>
    <submittedName>
        <fullName evidence="1">Uncharacterized protein</fullName>
    </submittedName>
</protein>
<gene>
    <name evidence="1" type="ORF">CURHAP_LOCUS32539</name>
</gene>
<reference evidence="1 2" key="1">
    <citation type="submission" date="2020-05" db="EMBL/GenBank/DDBJ databases">
        <authorList>
            <person name="Campoy J."/>
            <person name="Schneeberger K."/>
            <person name="Spophaly S."/>
        </authorList>
    </citation>
    <scope>NUCLEOTIDE SEQUENCE [LARGE SCALE GENOMIC DNA]</scope>
    <source>
        <strain evidence="1">PruArmRojPasFocal</strain>
    </source>
</reference>
<proteinExistence type="predicted"/>
<evidence type="ECO:0000313" key="1">
    <source>
        <dbReference type="EMBL" id="CAB4279877.1"/>
    </source>
</evidence>
<sequence>MVQDEQLKVDNAFDLDEELEVPDWGLEGLHGLEVVLGMMGYGHMCTIELLFYVPNWMIDLLVEGFLSVDQLYNSRLALHVVDKPWVEEDESEIDEEDVSEVDEEDEYEVDVAVAGLDEGFESDRWSVEANVGSDKDFDLDEQLGADNAFEVGRRKLIHLSWATATLECFEVSSSFPHLPSMWKSSWVDSKVRLDVLPAVLTQQHQGDWLCQVTLKAGDERRAFIEAKQREQCLRVEETAAKFRSTRITPKKLLLGCFISQHSAVM</sequence>